<dbReference type="Gene3D" id="3.40.140.10">
    <property type="entry name" value="Cytidine Deaminase, domain 2"/>
    <property type="match status" value="1"/>
</dbReference>
<keyword evidence="5" id="KW-0788">Thiol protease</keyword>
<evidence type="ECO:0000313" key="9">
    <source>
        <dbReference type="EMBL" id="MCO7546179.1"/>
    </source>
</evidence>
<dbReference type="AlphaFoldDB" id="A0AA41WIM9"/>
<dbReference type="SUPFAM" id="SSF102712">
    <property type="entry name" value="JAB1/MPN domain"/>
    <property type="match status" value="1"/>
</dbReference>
<evidence type="ECO:0000256" key="1">
    <source>
        <dbReference type="ARBA" id="ARBA00007074"/>
    </source>
</evidence>
<comment type="similarity">
    <text evidence="1">Belongs to the peptidase C40 family.</text>
</comment>
<evidence type="ECO:0000256" key="2">
    <source>
        <dbReference type="ARBA" id="ARBA00022670"/>
    </source>
</evidence>
<accession>A0AA41WIM9</accession>
<keyword evidence="6" id="KW-0862">Zinc</keyword>
<dbReference type="CDD" id="cd08073">
    <property type="entry name" value="MPN_NLPC_P60"/>
    <property type="match status" value="1"/>
</dbReference>
<dbReference type="SMART" id="SM00232">
    <property type="entry name" value="JAB_MPN"/>
    <property type="match status" value="1"/>
</dbReference>
<dbReference type="Pfam" id="PF00877">
    <property type="entry name" value="NLPC_P60"/>
    <property type="match status" value="1"/>
</dbReference>
<dbReference type="InterPro" id="IPR038765">
    <property type="entry name" value="Papain-like_cys_pep_sf"/>
</dbReference>
<dbReference type="GO" id="GO:0008270">
    <property type="term" value="F:zinc ion binding"/>
    <property type="evidence" value="ECO:0007669"/>
    <property type="project" value="TreeGrafter"/>
</dbReference>
<dbReference type="SUPFAM" id="SSF54001">
    <property type="entry name" value="Cysteine proteinases"/>
    <property type="match status" value="1"/>
</dbReference>
<dbReference type="InterPro" id="IPR000064">
    <property type="entry name" value="NLP_P60_dom"/>
</dbReference>
<sequence>MRKHIERAVREHAASCYPKESCGLVVQVGRSHRYIACENTATEPNEEFRIAPEAYADAEDLGEIIGVVHSHPDATSRPSAADVAMCNASRLPWYILSWPEGDLRELQPVDQVPLLGRAFVHGVQDCWQVCADWYQREWGLEFPSYQREDGWWEREDGPDHYRQHFEAAGFVEVDQPQRGDLIVMRIGRTAQDNHAGIFLGTDPSLPGEDSQVFGPGPFLLHHLYGRPSEIIVFGGPWLDRVRMVLRHRDKPS</sequence>
<dbReference type="InterPro" id="IPR000555">
    <property type="entry name" value="JAMM/MPN+_dom"/>
</dbReference>
<dbReference type="Proteomes" id="UP001165292">
    <property type="component" value="Unassembled WGS sequence"/>
</dbReference>
<organism evidence="9 10">
    <name type="scientific">Stutzerimonas nitrititolerans</name>
    <dbReference type="NCBI Taxonomy" id="2482751"/>
    <lineage>
        <taxon>Bacteria</taxon>
        <taxon>Pseudomonadati</taxon>
        <taxon>Pseudomonadota</taxon>
        <taxon>Gammaproteobacteria</taxon>
        <taxon>Pseudomonadales</taxon>
        <taxon>Pseudomonadaceae</taxon>
        <taxon>Stutzerimonas</taxon>
    </lineage>
</organism>
<protein>
    <submittedName>
        <fullName evidence="9">C40 family peptidase</fullName>
    </submittedName>
</protein>
<feature type="domain" description="JAB1/MPN/MOV34 metalloenzyme" evidence="8">
    <location>
        <begin position="1"/>
        <end position="124"/>
    </location>
</feature>
<evidence type="ECO:0000256" key="7">
    <source>
        <dbReference type="ARBA" id="ARBA00023049"/>
    </source>
</evidence>
<dbReference type="GO" id="GO:0008235">
    <property type="term" value="F:metalloexopeptidase activity"/>
    <property type="evidence" value="ECO:0007669"/>
    <property type="project" value="TreeGrafter"/>
</dbReference>
<dbReference type="RefSeq" id="WP_253164011.1">
    <property type="nucleotide sequence ID" value="NZ_JAMYBS010000020.1"/>
</dbReference>
<dbReference type="GO" id="GO:0008234">
    <property type="term" value="F:cysteine-type peptidase activity"/>
    <property type="evidence" value="ECO:0007669"/>
    <property type="project" value="UniProtKB-KW"/>
</dbReference>
<dbReference type="InterPro" id="IPR051929">
    <property type="entry name" value="VirAsm_ModProt"/>
</dbReference>
<dbReference type="PANTHER" id="PTHR34858">
    <property type="entry name" value="CYSO-CYSTEINE PEPTIDASE"/>
    <property type="match status" value="1"/>
</dbReference>
<proteinExistence type="inferred from homology"/>
<gene>
    <name evidence="9" type="ORF">NJF43_15580</name>
</gene>
<comment type="caution">
    <text evidence="9">The sequence shown here is derived from an EMBL/GenBank/DDBJ whole genome shotgun (WGS) entry which is preliminary data.</text>
</comment>
<evidence type="ECO:0000256" key="5">
    <source>
        <dbReference type="ARBA" id="ARBA00022807"/>
    </source>
</evidence>
<evidence type="ECO:0000259" key="8">
    <source>
        <dbReference type="SMART" id="SM00232"/>
    </source>
</evidence>
<keyword evidence="2" id="KW-0645">Protease</keyword>
<dbReference type="EMBL" id="JAMYBS010000020">
    <property type="protein sequence ID" value="MCO7546179.1"/>
    <property type="molecule type" value="Genomic_DNA"/>
</dbReference>
<dbReference type="InterPro" id="IPR028090">
    <property type="entry name" value="JAB_dom_prok"/>
</dbReference>
<evidence type="ECO:0000256" key="4">
    <source>
        <dbReference type="ARBA" id="ARBA00022801"/>
    </source>
</evidence>
<dbReference type="PANTHER" id="PTHR34858:SF1">
    <property type="entry name" value="CYSO-CYSTEINE PEPTIDASE"/>
    <property type="match status" value="1"/>
</dbReference>
<keyword evidence="3" id="KW-0479">Metal-binding</keyword>
<evidence type="ECO:0000313" key="10">
    <source>
        <dbReference type="Proteomes" id="UP001165292"/>
    </source>
</evidence>
<dbReference type="Gene3D" id="3.90.1720.10">
    <property type="entry name" value="endopeptidase domain like (from Nostoc punctiforme)"/>
    <property type="match status" value="1"/>
</dbReference>
<reference evidence="9" key="1">
    <citation type="submission" date="2022-06" db="EMBL/GenBank/DDBJ databases">
        <title>Detection of beta-lactamases in bacteria of animal origin.</title>
        <authorList>
            <person name="Mlynarcik P."/>
            <person name="Zdarska V."/>
            <person name="Chudobova H."/>
            <person name="Prochazkova P."/>
            <person name="Hricova K."/>
            <person name="Mezerova K."/>
            <person name="Bardon J."/>
            <person name="Dolejska M."/>
            <person name="Sukkar I."/>
            <person name="Kolar M."/>
        </authorList>
    </citation>
    <scope>NUCLEOTIDE SEQUENCE</scope>
    <source>
        <strain evidence="9">S 300-3</strain>
    </source>
</reference>
<keyword evidence="7" id="KW-0482">Metalloprotease</keyword>
<keyword evidence="4" id="KW-0378">Hydrolase</keyword>
<evidence type="ECO:0000256" key="6">
    <source>
        <dbReference type="ARBA" id="ARBA00022833"/>
    </source>
</evidence>
<evidence type="ECO:0000256" key="3">
    <source>
        <dbReference type="ARBA" id="ARBA00022723"/>
    </source>
</evidence>
<name>A0AA41WIM9_9GAMM</name>
<dbReference type="GO" id="GO:0006508">
    <property type="term" value="P:proteolysis"/>
    <property type="evidence" value="ECO:0007669"/>
    <property type="project" value="UniProtKB-KW"/>
</dbReference>
<dbReference type="Pfam" id="PF14464">
    <property type="entry name" value="Prok-JAB"/>
    <property type="match status" value="1"/>
</dbReference>